<dbReference type="Proteomes" id="UP000199397">
    <property type="component" value="Unassembled WGS sequence"/>
</dbReference>
<accession>A0A1H4EDP4</accession>
<evidence type="ECO:0000313" key="3">
    <source>
        <dbReference type="Proteomes" id="UP000199397"/>
    </source>
</evidence>
<evidence type="ECO:0000313" key="2">
    <source>
        <dbReference type="EMBL" id="SEA83171.1"/>
    </source>
</evidence>
<keyword evidence="1" id="KW-0732">Signal</keyword>
<dbReference type="EMBL" id="FNQP01000015">
    <property type="protein sequence ID" value="SEA83171.1"/>
    <property type="molecule type" value="Genomic_DNA"/>
</dbReference>
<dbReference type="RefSeq" id="WP_093069190.1">
    <property type="nucleotide sequence ID" value="NZ_FNQP01000015.1"/>
</dbReference>
<sequence>MKFQQIALTIALFAVSATGFAAESDTIKQSVDVDQTISVDSPADPATAAAGEAINVAWTVNSNNAFKYAFSGTSKDDAGADLKYPQFIKQDVDANGNLVDNNYDSLGTTFGVALSDYESVQSGDMWGNGKEAAGEAKSLVADTSDATSPYGTMGRVMTGDKTGKATINLFSKGIADATDQSGIYNSEVMLTVTAEEQLGG</sequence>
<organism evidence="2 3">
    <name type="scientific">Thiothrix caldifontis</name>
    <dbReference type="NCBI Taxonomy" id="525918"/>
    <lineage>
        <taxon>Bacteria</taxon>
        <taxon>Pseudomonadati</taxon>
        <taxon>Pseudomonadota</taxon>
        <taxon>Gammaproteobacteria</taxon>
        <taxon>Thiotrichales</taxon>
        <taxon>Thiotrichaceae</taxon>
        <taxon>Thiothrix</taxon>
    </lineage>
</organism>
<evidence type="ECO:0008006" key="4">
    <source>
        <dbReference type="Google" id="ProtNLM"/>
    </source>
</evidence>
<feature type="chain" id="PRO_5011524675" description="MatB fimbrillin" evidence="1">
    <location>
        <begin position="22"/>
        <end position="200"/>
    </location>
</feature>
<name>A0A1H4EDP4_9GAMM</name>
<reference evidence="2 3" key="1">
    <citation type="submission" date="2016-10" db="EMBL/GenBank/DDBJ databases">
        <authorList>
            <person name="de Groot N.N."/>
        </authorList>
    </citation>
    <scope>NUCLEOTIDE SEQUENCE [LARGE SCALE GENOMIC DNA]</scope>
    <source>
        <strain evidence="2 3">DSM 21228</strain>
    </source>
</reference>
<evidence type="ECO:0000256" key="1">
    <source>
        <dbReference type="SAM" id="SignalP"/>
    </source>
</evidence>
<protein>
    <recommendedName>
        <fullName evidence="4">MatB fimbrillin</fullName>
    </recommendedName>
</protein>
<gene>
    <name evidence="2" type="ORF">SAMN05660964_02555</name>
</gene>
<dbReference type="AlphaFoldDB" id="A0A1H4EDP4"/>
<proteinExistence type="predicted"/>
<feature type="signal peptide" evidence="1">
    <location>
        <begin position="1"/>
        <end position="21"/>
    </location>
</feature>
<keyword evidence="3" id="KW-1185">Reference proteome</keyword>